<evidence type="ECO:0000259" key="7">
    <source>
        <dbReference type="PROSITE" id="PS50075"/>
    </source>
</evidence>
<dbReference type="InterPro" id="IPR045851">
    <property type="entry name" value="AMP-bd_C_sf"/>
</dbReference>
<dbReference type="InterPro" id="IPR020806">
    <property type="entry name" value="PKS_PP-bd"/>
</dbReference>
<sequence>MLAGLEAVSQAAVVVREDTPGVKRLVGYAVTADASVSGGGLRAAMAEVLPEYMVPSVVVVLDRLPVTVNGKLDRRALPAPDFATAAQGSRAPSTPQEEILCDLFSQVLGVPVTGVDDSFFDLGGDSIVSIQLVARARKAGLVLTARDVFEQKTVAALAAVAATASGSEAEDPDAGTGQVVPTPIVRWLAALGGPVDRFNQSVLLETPAGLTGATVVGSVQALLDRHDALRLRLAGPADDWSLEVRPRGSVAAEGIVRTVDATALTGEALAAAVTDQAEQAQAALAPRKGDVLRAVWFDAGAAAPGRLLLVAHHLVVDGVSWRILIDDLATAATALAEGRPAALDPVHTSLRTWAERLTASAAGHTDELPFWQGVLEGAGAPLGDRPADPAADTMGNVRTLTVALPAADTAPLLDTVPTVFHAGTDEVLLSGFARAAATWRDGSATTGHALVVDVEGHGREDVLPGADVSRTVGWFTSLYPVRLGTGTADERPGAALKRIKEELRAVPAHGLGYGLLRHCNPRTGKALAALGTPAIGFNYLGRLGAAQGGAWTPAPESGLLVGAGTADADMPVPHPLEISAVVREDAAGPELTVTLMWPEGLFTEDSVRDLADRWFTQLRALTADAGRPGAGGFTPSDLPLVDLTQEQIDRIESAYPQVRDILPVAPLQEGLLFHALFDEGAPDVYSVQFRFDLEGPLDADAMRAAARALLARHDNLRAAFHHEGLERPVQVVPAEVELPWTEVDLTALDADAQQAEAERILSEDRSRRYDLTAPPLIRFTLVRLAADRHTLVLSNHHILLDGWSMPLLVGELFTLYGDGEGRGLPRVTPYRTYLAWIGGRDREESENAWRQALAGVEEPTLLAPADEADGTDADGGTEAHGGLPDSHSFDLGQELTARLRERARTAGLTLNTMVQSVWGLLLARLTGRDDVVFGATVSGRPPEVPGIESMVGLFINTVPVRVDLDPYESVGGLVERVQHRQTALMSHQHVGLARIQALAGIGELFDTLTVYESYPVDPDALDLPGGLAVRGVGGTDATHYPLTLAALPGPHSLGLRLEYATDRFTAAEVELLADRLTALFETVADRPDTRVGQLDVLTGAERTAADERQPELKEVPPALVHELLEQWAAGTPDATAVVFQGERTSYAELDERSTRLARLLAARGIGPEQIVAIALPRSTEVLVAMFAALKAGAAFLSVDPDYPADRIEYMLRDADPALLISDREVQRRWSAWSTGEAVDTAGVDLLVLDDPRVPEELAALPATALTQGERTAPLTPAAPAYVIYTSGSTGRPKGVVVQHRNLVNLFHSHKETLFDPHVAAAGAARFRVALTAVFSFDTSWDGVLWMLDGHELHLVDDDTRRDPEALAAYVDREGIQFLDLTPSFAQQLLAAGMLAPGRHHPAVLMLGGEALGQTLWTELRSAPGTVSYNFYGPTEATIDTLYAPLADSDRPLVGRPVRNTRTYVLDAHLRQVPDGVTGELYLAGDQLARGYLRRPGLTAERFPADPYGAPGTRMYRTGDLVRRTGDGMLEYVGRVDDQVKVRGFRIELGEIEAALAAHPAVATAAVVVREDTPGVKRLVGYAVPEATAGPDPVELRAFAGRSLPEYMVPAAVVVLPALPLTANGKLDRRALPAPDFTALAGGGPAEDPLERTLCELFAEVLGLPRVGVDDSFFDLGGDSIVSIQLVAKARAAGLVFTPKDVFRLKTVGALAPVVRSAEAPVQEDPDAGIGELPLTPIIGWLAGHGGPVDGFVQSMLVQVPAELGEERLTGAVQTLLDHHDALRMRLDRSAADGRWRLTIPARGAVPAAEVVRRTDIAGLADEKLQSVLATEAEAAWRRIDPEAGRMLQAVWFDAGADRPGRLLLTIHHLVVDGVSWRILLPDLAEAWQALVDGRRPAPAPVGTSLRRWAEQLVEEARSPRREAEFDLWDQAGAVEEPVLGKRLLDPVKDTAGRARSLTRTLPADRTEPLLTSVPAAFHGGVNDVLLTALAVAVSYWRRRRGLGEEGPVLVDLEGHGREDVVEGADLSRTVGWFTTVHPVRLDPGQLDWDEIWAGGPALGRVLKRIKEQLRAVPDHGIGHGLLRHLNPRTEPLLAGRAEPQIGFNYLGRMGTSATGGDWTSAPEAAALTGAAAGDPDVRLAHALEINAVAEDLPGGPRLSVTWTWPDGLLKERDVDDLAETWFRALEALAAHAVEPEAGGHTPSDMSLVSLSQAQLDLLESKWRVS</sequence>
<dbReference type="InterPro" id="IPR020845">
    <property type="entry name" value="AMP-binding_CS"/>
</dbReference>
<evidence type="ECO:0000256" key="1">
    <source>
        <dbReference type="ARBA" id="ARBA00001957"/>
    </source>
</evidence>
<dbReference type="Gene3D" id="3.30.300.30">
    <property type="match status" value="2"/>
</dbReference>
<dbReference type="CDD" id="cd05930">
    <property type="entry name" value="A_NRPS"/>
    <property type="match status" value="1"/>
</dbReference>
<comment type="caution">
    <text evidence="8">The sequence shown here is derived from an EMBL/GenBank/DDBJ whole genome shotgun (WGS) entry which is preliminary data.</text>
</comment>
<organism evidence="8 9">
    <name type="scientific">Streptomyces antimicrobicus</name>
    <dbReference type="NCBI Taxonomy" id="2883108"/>
    <lineage>
        <taxon>Bacteria</taxon>
        <taxon>Bacillati</taxon>
        <taxon>Actinomycetota</taxon>
        <taxon>Actinomycetes</taxon>
        <taxon>Kitasatosporales</taxon>
        <taxon>Streptomycetaceae</taxon>
        <taxon>Streptomyces</taxon>
    </lineage>
</organism>
<dbReference type="Gene3D" id="3.30.559.30">
    <property type="entry name" value="Nonribosomal peptide synthetase, condensation domain"/>
    <property type="match status" value="3"/>
</dbReference>
<dbReference type="Gene3D" id="1.10.1200.10">
    <property type="entry name" value="ACP-like"/>
    <property type="match status" value="2"/>
</dbReference>
<comment type="cofactor">
    <cofactor evidence="1">
        <name>pantetheine 4'-phosphate</name>
        <dbReference type="ChEBI" id="CHEBI:47942"/>
    </cofactor>
</comment>
<dbReference type="Proteomes" id="UP001199054">
    <property type="component" value="Unassembled WGS sequence"/>
</dbReference>
<feature type="domain" description="Carrier" evidence="7">
    <location>
        <begin position="1644"/>
        <end position="1718"/>
    </location>
</feature>
<name>A0ABS8BF73_9ACTN</name>
<evidence type="ECO:0000256" key="5">
    <source>
        <dbReference type="ARBA" id="ARBA00023194"/>
    </source>
</evidence>
<dbReference type="NCBIfam" id="TIGR01733">
    <property type="entry name" value="AA-adenyl-dom"/>
    <property type="match status" value="1"/>
</dbReference>
<dbReference type="PROSITE" id="PS00455">
    <property type="entry name" value="AMP_BINDING"/>
    <property type="match status" value="1"/>
</dbReference>
<evidence type="ECO:0000313" key="8">
    <source>
        <dbReference type="EMBL" id="MCB5183282.1"/>
    </source>
</evidence>
<feature type="domain" description="Carrier" evidence="7">
    <location>
        <begin position="91"/>
        <end position="165"/>
    </location>
</feature>
<evidence type="ECO:0000256" key="3">
    <source>
        <dbReference type="ARBA" id="ARBA00022553"/>
    </source>
</evidence>
<dbReference type="InterPro" id="IPR006162">
    <property type="entry name" value="Ppantetheine_attach_site"/>
</dbReference>
<dbReference type="PANTHER" id="PTHR45527:SF1">
    <property type="entry name" value="FATTY ACID SYNTHASE"/>
    <property type="match status" value="1"/>
</dbReference>
<evidence type="ECO:0000313" key="9">
    <source>
        <dbReference type="Proteomes" id="UP001199054"/>
    </source>
</evidence>
<keyword evidence="9" id="KW-1185">Reference proteome</keyword>
<dbReference type="SMART" id="SM00823">
    <property type="entry name" value="PKS_PP"/>
    <property type="match status" value="2"/>
</dbReference>
<gene>
    <name evidence="8" type="ORF">LG632_28485</name>
</gene>
<dbReference type="SUPFAM" id="SSF56801">
    <property type="entry name" value="Acetyl-CoA synthetase-like"/>
    <property type="match status" value="2"/>
</dbReference>
<accession>A0ABS8BF73</accession>
<keyword evidence="5" id="KW-0045">Antibiotic biosynthesis</keyword>
<dbReference type="PROSITE" id="PS00012">
    <property type="entry name" value="PHOSPHOPANTETHEINE"/>
    <property type="match status" value="2"/>
</dbReference>
<dbReference type="RefSeq" id="WP_226730603.1">
    <property type="nucleotide sequence ID" value="NZ_JAJAUY010000197.1"/>
</dbReference>
<dbReference type="PROSITE" id="PS50075">
    <property type="entry name" value="CARRIER"/>
    <property type="match status" value="2"/>
</dbReference>
<dbReference type="InterPro" id="IPR010071">
    <property type="entry name" value="AA_adenyl_dom"/>
</dbReference>
<dbReference type="Pfam" id="PF00550">
    <property type="entry name" value="PP-binding"/>
    <property type="match status" value="2"/>
</dbReference>
<evidence type="ECO:0000256" key="4">
    <source>
        <dbReference type="ARBA" id="ARBA00022737"/>
    </source>
</evidence>
<dbReference type="EMBL" id="JAJAUY010000197">
    <property type="protein sequence ID" value="MCB5183282.1"/>
    <property type="molecule type" value="Genomic_DNA"/>
</dbReference>
<evidence type="ECO:0000256" key="2">
    <source>
        <dbReference type="ARBA" id="ARBA00022450"/>
    </source>
</evidence>
<dbReference type="InterPro" id="IPR010060">
    <property type="entry name" value="NRPS_synth"/>
</dbReference>
<dbReference type="InterPro" id="IPR000873">
    <property type="entry name" value="AMP-dep_synth/lig_dom"/>
</dbReference>
<dbReference type="CDD" id="cd19543">
    <property type="entry name" value="DCL_NRPS"/>
    <property type="match status" value="1"/>
</dbReference>
<dbReference type="NCBIfam" id="TIGR01720">
    <property type="entry name" value="NRPS-para261"/>
    <property type="match status" value="2"/>
</dbReference>
<dbReference type="InterPro" id="IPR036736">
    <property type="entry name" value="ACP-like_sf"/>
</dbReference>
<dbReference type="Gene3D" id="3.40.50.980">
    <property type="match status" value="2"/>
</dbReference>
<evidence type="ECO:0000256" key="6">
    <source>
        <dbReference type="SAM" id="MobiDB-lite"/>
    </source>
</evidence>
<keyword evidence="4" id="KW-0677">Repeat</keyword>
<dbReference type="Pfam" id="PF13193">
    <property type="entry name" value="AMP-binding_C"/>
    <property type="match status" value="2"/>
</dbReference>
<dbReference type="Gene3D" id="2.30.38.10">
    <property type="entry name" value="Luciferase, Domain 3"/>
    <property type="match status" value="1"/>
</dbReference>
<dbReference type="InterPro" id="IPR023213">
    <property type="entry name" value="CAT-like_dom_sf"/>
</dbReference>
<reference evidence="8 9" key="1">
    <citation type="submission" date="2021-10" db="EMBL/GenBank/DDBJ databases">
        <title>Streptomyces sp. strain SMC 277, a novel streptomycete isolated from soil.</title>
        <authorList>
            <person name="Chanama M."/>
        </authorList>
    </citation>
    <scope>NUCLEOTIDE SEQUENCE [LARGE SCALE GENOMIC DNA]</scope>
    <source>
        <strain evidence="8 9">SMC 277</strain>
    </source>
</reference>
<keyword evidence="2" id="KW-0596">Phosphopantetheine</keyword>
<feature type="region of interest" description="Disordered" evidence="6">
    <location>
        <begin position="860"/>
        <end position="887"/>
    </location>
</feature>
<dbReference type="Pfam" id="PF00668">
    <property type="entry name" value="Condensation"/>
    <property type="match status" value="3"/>
</dbReference>
<dbReference type="SUPFAM" id="SSF47336">
    <property type="entry name" value="ACP-like"/>
    <property type="match status" value="2"/>
</dbReference>
<dbReference type="InterPro" id="IPR001242">
    <property type="entry name" value="Condensation_dom"/>
</dbReference>
<dbReference type="CDD" id="cd19534">
    <property type="entry name" value="E_NRPS"/>
    <property type="match status" value="1"/>
</dbReference>
<dbReference type="SUPFAM" id="SSF52777">
    <property type="entry name" value="CoA-dependent acyltransferases"/>
    <property type="match status" value="6"/>
</dbReference>
<protein>
    <submittedName>
        <fullName evidence="8">Amino acid adenylation domain-containing protein</fullName>
    </submittedName>
</protein>
<dbReference type="InterPro" id="IPR025110">
    <property type="entry name" value="AMP-bd_C"/>
</dbReference>
<dbReference type="PANTHER" id="PTHR45527">
    <property type="entry name" value="NONRIBOSOMAL PEPTIDE SYNTHETASE"/>
    <property type="match status" value="1"/>
</dbReference>
<proteinExistence type="predicted"/>
<dbReference type="InterPro" id="IPR009081">
    <property type="entry name" value="PP-bd_ACP"/>
</dbReference>
<dbReference type="Gene3D" id="3.30.559.10">
    <property type="entry name" value="Chloramphenicol acetyltransferase-like domain"/>
    <property type="match status" value="3"/>
</dbReference>
<dbReference type="Pfam" id="PF00501">
    <property type="entry name" value="AMP-binding"/>
    <property type="match status" value="1"/>
</dbReference>
<keyword evidence="3" id="KW-0597">Phosphoprotein</keyword>